<dbReference type="EMBL" id="BRYA01000266">
    <property type="protein sequence ID" value="GMI45832.1"/>
    <property type="molecule type" value="Genomic_DNA"/>
</dbReference>
<sequence>MMLLRTNGFVPMARPAFKQVFRAATMEASTTDSDFDDYKSTKSFFFPGQGAQVVGMAKEVVEECPAAADLFTKASDILGYDLLARCSEGPKDLLDSTEVSQPAIFVASMAAVEKYKMENGEASVDDVTCAMGLSLGEYSALCFAGAISFEDGVKITKIRGEAMQAASDAVDSGMVSVIGLDSAKTSELCKKASETSGEKIAIANYLCNGNYAVSGSKKACEVVASIAKPDFGARMTVPLAVAGAFHTDFMEPAVSKLADVLKDVDIKKPRIPVISNVDAKPHSDPEVIKKILTTQVTSPVLWENTMGTILERGFEEGFELGPGKVVAGIMKRIDKKASITNIVV</sequence>
<dbReference type="SUPFAM" id="SSF55048">
    <property type="entry name" value="Probable ACP-binding domain of malonyl-CoA ACP transacylase"/>
    <property type="match status" value="1"/>
</dbReference>
<dbReference type="OrthoDB" id="541883at2759"/>
<evidence type="ECO:0000313" key="4">
    <source>
        <dbReference type="Proteomes" id="UP001165065"/>
    </source>
</evidence>
<comment type="caution">
    <text evidence="3">The sequence shown here is derived from an EMBL/GenBank/DDBJ whole genome shotgun (WGS) entry which is preliminary data.</text>
</comment>
<dbReference type="InterPro" id="IPR024925">
    <property type="entry name" value="Malonyl_CoA-ACP_transAc"/>
</dbReference>
<dbReference type="PIRSF" id="PIRSF000446">
    <property type="entry name" value="Mct"/>
    <property type="match status" value="1"/>
</dbReference>
<dbReference type="Gene3D" id="3.30.70.250">
    <property type="entry name" value="Malonyl-CoA ACP transacylase, ACP-binding"/>
    <property type="match status" value="1"/>
</dbReference>
<dbReference type="InterPro" id="IPR052760">
    <property type="entry name" value="Mitochondrial_malonyltrans"/>
</dbReference>
<evidence type="ECO:0000313" key="3">
    <source>
        <dbReference type="EMBL" id="GMI45832.1"/>
    </source>
</evidence>
<name>A0A9W7GHV1_9STRA</name>
<dbReference type="GO" id="GO:0004314">
    <property type="term" value="F:[acyl-carrier-protein] S-malonyltransferase activity"/>
    <property type="evidence" value="ECO:0007669"/>
    <property type="project" value="InterPro"/>
</dbReference>
<dbReference type="InterPro" id="IPR001227">
    <property type="entry name" value="Ac_transferase_dom_sf"/>
</dbReference>
<evidence type="ECO:0000256" key="1">
    <source>
        <dbReference type="ARBA" id="ARBA00008217"/>
    </source>
</evidence>
<evidence type="ECO:0000259" key="2">
    <source>
        <dbReference type="SMART" id="SM00827"/>
    </source>
</evidence>
<reference evidence="4" key="1">
    <citation type="journal article" date="2023" name="Commun. Biol.">
        <title>Genome analysis of Parmales, the sister group of diatoms, reveals the evolutionary specialization of diatoms from phago-mixotrophs to photoautotrophs.</title>
        <authorList>
            <person name="Ban H."/>
            <person name="Sato S."/>
            <person name="Yoshikawa S."/>
            <person name="Yamada K."/>
            <person name="Nakamura Y."/>
            <person name="Ichinomiya M."/>
            <person name="Sato N."/>
            <person name="Blanc-Mathieu R."/>
            <person name="Endo H."/>
            <person name="Kuwata A."/>
            <person name="Ogata H."/>
        </authorList>
    </citation>
    <scope>NUCLEOTIDE SEQUENCE [LARGE SCALE GENOMIC DNA]</scope>
</reference>
<dbReference type="SUPFAM" id="SSF52151">
    <property type="entry name" value="FabD/lysophospholipase-like"/>
    <property type="match status" value="1"/>
</dbReference>
<dbReference type="Pfam" id="PF00698">
    <property type="entry name" value="Acyl_transf_1"/>
    <property type="match status" value="1"/>
</dbReference>
<accession>A0A9W7GHV1</accession>
<dbReference type="InterPro" id="IPR014043">
    <property type="entry name" value="Acyl_transferase_dom"/>
</dbReference>
<dbReference type="InterPro" id="IPR004410">
    <property type="entry name" value="Malonyl_CoA-ACP_transAc_FabD"/>
</dbReference>
<dbReference type="AlphaFoldDB" id="A0A9W7GHV1"/>
<dbReference type="PANTHER" id="PTHR47170">
    <property type="entry name" value="MALONYL-COA ACP TRANSACYLASE, ACP-BINDING"/>
    <property type="match status" value="1"/>
</dbReference>
<protein>
    <recommendedName>
        <fullName evidence="2">Malonyl-CoA:ACP transacylase (MAT) domain-containing protein</fullName>
    </recommendedName>
</protein>
<gene>
    <name evidence="3" type="ORF">TrCOL_g4077</name>
</gene>
<dbReference type="PANTHER" id="PTHR47170:SF2">
    <property type="entry name" value="MALONYL-COA:ACP TRANSACYLASE (MAT) DOMAIN-CONTAINING PROTEIN"/>
    <property type="match status" value="1"/>
</dbReference>
<dbReference type="Proteomes" id="UP001165065">
    <property type="component" value="Unassembled WGS sequence"/>
</dbReference>
<dbReference type="SMART" id="SM00827">
    <property type="entry name" value="PKS_AT"/>
    <property type="match status" value="1"/>
</dbReference>
<dbReference type="InterPro" id="IPR016035">
    <property type="entry name" value="Acyl_Trfase/lysoPLipase"/>
</dbReference>
<comment type="similarity">
    <text evidence="1">Belongs to the FabD family.</text>
</comment>
<proteinExistence type="inferred from homology"/>
<organism evidence="3 4">
    <name type="scientific">Triparma columacea</name>
    <dbReference type="NCBI Taxonomy" id="722753"/>
    <lineage>
        <taxon>Eukaryota</taxon>
        <taxon>Sar</taxon>
        <taxon>Stramenopiles</taxon>
        <taxon>Ochrophyta</taxon>
        <taxon>Bolidophyceae</taxon>
        <taxon>Parmales</taxon>
        <taxon>Triparmaceae</taxon>
        <taxon>Triparma</taxon>
    </lineage>
</organism>
<feature type="domain" description="Malonyl-CoA:ACP transacylase (MAT)" evidence="2">
    <location>
        <begin position="45"/>
        <end position="341"/>
    </location>
</feature>
<dbReference type="Gene3D" id="3.40.366.10">
    <property type="entry name" value="Malonyl-Coenzyme A Acyl Carrier Protein, domain 2"/>
    <property type="match status" value="1"/>
</dbReference>
<dbReference type="NCBIfam" id="TIGR00128">
    <property type="entry name" value="fabD"/>
    <property type="match status" value="1"/>
</dbReference>
<keyword evidence="4" id="KW-1185">Reference proteome</keyword>
<dbReference type="InterPro" id="IPR016036">
    <property type="entry name" value="Malonyl_transacylase_ACP-bd"/>
</dbReference>